<feature type="transmembrane region" description="Helical" evidence="5">
    <location>
        <begin position="102"/>
        <end position="122"/>
    </location>
</feature>
<feature type="transmembrane region" description="Helical" evidence="5">
    <location>
        <begin position="46"/>
        <end position="66"/>
    </location>
</feature>
<evidence type="ECO:0000313" key="8">
    <source>
        <dbReference type="Proteomes" id="UP000766336"/>
    </source>
</evidence>
<feature type="transmembrane region" description="Helical" evidence="5">
    <location>
        <begin position="23"/>
        <end position="40"/>
    </location>
</feature>
<evidence type="ECO:0000256" key="2">
    <source>
        <dbReference type="ARBA" id="ARBA00022692"/>
    </source>
</evidence>
<feature type="transmembrane region" description="Helical" evidence="5">
    <location>
        <begin position="297"/>
        <end position="313"/>
    </location>
</feature>
<evidence type="ECO:0000256" key="3">
    <source>
        <dbReference type="ARBA" id="ARBA00022989"/>
    </source>
</evidence>
<organism evidence="7 8">
    <name type="scientific">Roseococcus pinisoli</name>
    <dbReference type="NCBI Taxonomy" id="2835040"/>
    <lineage>
        <taxon>Bacteria</taxon>
        <taxon>Pseudomonadati</taxon>
        <taxon>Pseudomonadota</taxon>
        <taxon>Alphaproteobacteria</taxon>
        <taxon>Acetobacterales</taxon>
        <taxon>Roseomonadaceae</taxon>
        <taxon>Roseococcus</taxon>
    </lineage>
</organism>
<protein>
    <submittedName>
        <fullName evidence="7">FUSC family protein</fullName>
    </submittedName>
</protein>
<keyword evidence="8" id="KW-1185">Reference proteome</keyword>
<gene>
    <name evidence="7" type="ORF">KHU32_12260</name>
</gene>
<feature type="transmembrane region" description="Helical" evidence="5">
    <location>
        <begin position="201"/>
        <end position="223"/>
    </location>
</feature>
<dbReference type="EMBL" id="JAHCDA010000002">
    <property type="protein sequence ID" value="MBS7811713.1"/>
    <property type="molecule type" value="Genomic_DNA"/>
</dbReference>
<feature type="transmembrane region" description="Helical" evidence="5">
    <location>
        <begin position="252"/>
        <end position="269"/>
    </location>
</feature>
<keyword evidence="4 5" id="KW-0472">Membrane</keyword>
<reference evidence="7 8" key="1">
    <citation type="submission" date="2021-05" db="EMBL/GenBank/DDBJ databases">
        <title>Roseococcus sp. XZZS9, whole genome shotgun sequencing project.</title>
        <authorList>
            <person name="Zhao G."/>
            <person name="Shen L."/>
        </authorList>
    </citation>
    <scope>NUCLEOTIDE SEQUENCE [LARGE SCALE GENOMIC DNA]</scope>
    <source>
        <strain evidence="7 8">XZZS9</strain>
    </source>
</reference>
<feature type="transmembrane region" description="Helical" evidence="5">
    <location>
        <begin position="275"/>
        <end position="290"/>
    </location>
</feature>
<name>A0ABS5QGN4_9PROT</name>
<accession>A0ABS5QGN4</accession>
<keyword evidence="3 5" id="KW-1133">Transmembrane helix</keyword>
<evidence type="ECO:0000259" key="6">
    <source>
        <dbReference type="Pfam" id="PF13515"/>
    </source>
</evidence>
<sequence length="350" mass="36194">MPWGALASWLDRIDPGTHRRIKGLRLVTAFGLAALVGALHDVSGDFSRGAFLTPLAGGLALWASVSEGQLTRWQSARDLTLLVTAAVAGASLMALASPRLALLGTVAPEAALVTGAFLVSYLRRFGRLGTGLGSQIYTGQLLAYGLGLAPADLPMLAVAWLIAVPAAIVPRMLSGPAERPDPAPPRPSTVAEARLGFSPELVMGLQAAISAVAIVALTGTLGLQHSVWAITASTYVVASTASGTRERVRRRVVGTFFGVPLGLACLPIAEHAPVLIWAAAALAMVIYAMSLPARYDIACGAFAFTLIVTLAASGEHSISHLAARLWETALGGAFGVVSASLFLPLRPKPA</sequence>
<dbReference type="InterPro" id="IPR049453">
    <property type="entry name" value="Memb_transporter_dom"/>
</dbReference>
<comment type="subcellular location">
    <subcellularLocation>
        <location evidence="1">Membrane</location>
        <topology evidence="1">Multi-pass membrane protein</topology>
    </subcellularLocation>
</comment>
<evidence type="ECO:0000313" key="7">
    <source>
        <dbReference type="EMBL" id="MBS7811713.1"/>
    </source>
</evidence>
<feature type="transmembrane region" description="Helical" evidence="5">
    <location>
        <begin position="78"/>
        <end position="96"/>
    </location>
</feature>
<evidence type="ECO:0000256" key="4">
    <source>
        <dbReference type="ARBA" id="ARBA00023136"/>
    </source>
</evidence>
<feature type="domain" description="Integral membrane bound transporter" evidence="6">
    <location>
        <begin position="216"/>
        <end position="337"/>
    </location>
</feature>
<comment type="caution">
    <text evidence="7">The sequence shown here is derived from an EMBL/GenBank/DDBJ whole genome shotgun (WGS) entry which is preliminary data.</text>
</comment>
<evidence type="ECO:0000256" key="1">
    <source>
        <dbReference type="ARBA" id="ARBA00004141"/>
    </source>
</evidence>
<dbReference type="Pfam" id="PF13515">
    <property type="entry name" value="FUSC_2"/>
    <property type="match status" value="1"/>
</dbReference>
<feature type="transmembrane region" description="Helical" evidence="5">
    <location>
        <begin position="325"/>
        <end position="345"/>
    </location>
</feature>
<feature type="transmembrane region" description="Helical" evidence="5">
    <location>
        <begin position="142"/>
        <end position="168"/>
    </location>
</feature>
<dbReference type="Proteomes" id="UP000766336">
    <property type="component" value="Unassembled WGS sequence"/>
</dbReference>
<evidence type="ECO:0000256" key="5">
    <source>
        <dbReference type="SAM" id="Phobius"/>
    </source>
</evidence>
<proteinExistence type="predicted"/>
<dbReference type="RefSeq" id="WP_213670370.1">
    <property type="nucleotide sequence ID" value="NZ_JAHCDA010000002.1"/>
</dbReference>
<keyword evidence="2 5" id="KW-0812">Transmembrane</keyword>